<keyword evidence="4" id="KW-0328">Glycosyltransferase</keyword>
<feature type="transmembrane region" description="Helical" evidence="10">
    <location>
        <begin position="228"/>
        <end position="251"/>
    </location>
</feature>
<feature type="transmembrane region" description="Helical" evidence="10">
    <location>
        <begin position="321"/>
        <end position="337"/>
    </location>
</feature>
<feature type="transmembrane region" description="Helical" evidence="10">
    <location>
        <begin position="12"/>
        <end position="35"/>
    </location>
</feature>
<proteinExistence type="predicted"/>
<feature type="transmembrane region" description="Helical" evidence="10">
    <location>
        <begin position="263"/>
        <end position="281"/>
    </location>
</feature>
<gene>
    <name evidence="11" type="ORF">GCM10009851_22340</name>
</gene>
<protein>
    <recommendedName>
        <fullName evidence="13">Integral membrane protein</fullName>
    </recommendedName>
</protein>
<feature type="transmembrane region" description="Helical" evidence="10">
    <location>
        <begin position="106"/>
        <end position="127"/>
    </location>
</feature>
<dbReference type="PANTHER" id="PTHR12468:SF2">
    <property type="entry name" value="GPI MANNOSYLTRANSFERASE 2"/>
    <property type="match status" value="1"/>
</dbReference>
<dbReference type="EMBL" id="BAAAQY010000006">
    <property type="protein sequence ID" value="GAA2236868.1"/>
    <property type="molecule type" value="Genomic_DNA"/>
</dbReference>
<organism evidence="11 12">
    <name type="scientific">Herbiconiux moechotypicola</name>
    <dbReference type="NCBI Taxonomy" id="637393"/>
    <lineage>
        <taxon>Bacteria</taxon>
        <taxon>Bacillati</taxon>
        <taxon>Actinomycetota</taxon>
        <taxon>Actinomycetes</taxon>
        <taxon>Micrococcales</taxon>
        <taxon>Microbacteriaceae</taxon>
        <taxon>Herbiconiux</taxon>
    </lineage>
</organism>
<evidence type="ECO:0000256" key="6">
    <source>
        <dbReference type="ARBA" id="ARBA00022692"/>
    </source>
</evidence>
<sequence>MRGSRLLLNRPWWLQVLIVFALSRMVTTVIVLLFARAQGENPWTGANPPYLSYAAIWDGNWYKIISYFGYPAELPVTADGHIGENAWAFMPVYPFVVQALRWATGAGWELIAVLVSVACSLGAALVFHRLMKHVLKDDGAALFAVVLFCVAPLSPLLQFAYAEAAGLLLLVSALYLVVLRRYGWVFPVVAVMALTRPSGLAFALFVGLHLVHRFLVRRTDPFPVRDRVVTVGLAAFSGVMGFAWLVIAWIATGTMNAYTDTELAWRAAYIGYGELVPFTAWFQGGNWWLGEPWGAIVVVLLILGFAAFLFTPIVKRLGVDLRLWLASYATYLLAVFFPQSSTFRLLMPMFPALGALAVPRSPVYRILLVVVCIAGQVGWMAIGWGVDGRDWTPP</sequence>
<evidence type="ECO:0000256" key="7">
    <source>
        <dbReference type="ARBA" id="ARBA00022824"/>
    </source>
</evidence>
<feature type="transmembrane region" description="Helical" evidence="10">
    <location>
        <begin position="185"/>
        <end position="208"/>
    </location>
</feature>
<evidence type="ECO:0000256" key="3">
    <source>
        <dbReference type="ARBA" id="ARBA00022502"/>
    </source>
</evidence>
<evidence type="ECO:0000256" key="9">
    <source>
        <dbReference type="ARBA" id="ARBA00023136"/>
    </source>
</evidence>
<evidence type="ECO:0000313" key="12">
    <source>
        <dbReference type="Proteomes" id="UP001500929"/>
    </source>
</evidence>
<evidence type="ECO:0008006" key="13">
    <source>
        <dbReference type="Google" id="ProtNLM"/>
    </source>
</evidence>
<dbReference type="Pfam" id="PF04188">
    <property type="entry name" value="Mannosyl_trans2"/>
    <property type="match status" value="1"/>
</dbReference>
<feature type="transmembrane region" description="Helical" evidence="10">
    <location>
        <begin position="134"/>
        <end position="153"/>
    </location>
</feature>
<evidence type="ECO:0000256" key="8">
    <source>
        <dbReference type="ARBA" id="ARBA00022989"/>
    </source>
</evidence>
<evidence type="ECO:0000256" key="2">
    <source>
        <dbReference type="ARBA" id="ARBA00004687"/>
    </source>
</evidence>
<feature type="transmembrane region" description="Helical" evidence="10">
    <location>
        <begin position="159"/>
        <end position="178"/>
    </location>
</feature>
<keyword evidence="5" id="KW-0808">Transferase</keyword>
<feature type="transmembrane region" description="Helical" evidence="10">
    <location>
        <begin position="293"/>
        <end position="314"/>
    </location>
</feature>
<comment type="caution">
    <text evidence="11">The sequence shown here is derived from an EMBL/GenBank/DDBJ whole genome shotgun (WGS) entry which is preliminary data.</text>
</comment>
<reference evidence="11 12" key="1">
    <citation type="journal article" date="2019" name="Int. J. Syst. Evol. Microbiol.">
        <title>The Global Catalogue of Microorganisms (GCM) 10K type strain sequencing project: providing services to taxonomists for standard genome sequencing and annotation.</title>
        <authorList>
            <consortium name="The Broad Institute Genomics Platform"/>
            <consortium name="The Broad Institute Genome Sequencing Center for Infectious Disease"/>
            <person name="Wu L."/>
            <person name="Ma J."/>
        </authorList>
    </citation>
    <scope>NUCLEOTIDE SEQUENCE [LARGE SCALE GENOMIC DNA]</scope>
    <source>
        <strain evidence="11 12">JCM 16117</strain>
    </source>
</reference>
<comment type="subcellular location">
    <subcellularLocation>
        <location evidence="1">Endoplasmic reticulum membrane</location>
        <topology evidence="1">Multi-pass membrane protein</topology>
    </subcellularLocation>
</comment>
<evidence type="ECO:0000256" key="1">
    <source>
        <dbReference type="ARBA" id="ARBA00004477"/>
    </source>
</evidence>
<evidence type="ECO:0000313" key="11">
    <source>
        <dbReference type="EMBL" id="GAA2236868.1"/>
    </source>
</evidence>
<evidence type="ECO:0000256" key="10">
    <source>
        <dbReference type="SAM" id="Phobius"/>
    </source>
</evidence>
<name>A0ABN3DN54_9MICO</name>
<dbReference type="RefSeq" id="WP_259479708.1">
    <property type="nucleotide sequence ID" value="NZ_BAAAQY010000006.1"/>
</dbReference>
<comment type="pathway">
    <text evidence="2">Glycolipid biosynthesis; glycosylphosphatidylinositol-anchor biosynthesis.</text>
</comment>
<feature type="transmembrane region" description="Helical" evidence="10">
    <location>
        <begin position="366"/>
        <end position="386"/>
    </location>
</feature>
<keyword evidence="7" id="KW-0256">Endoplasmic reticulum</keyword>
<dbReference type="InterPro" id="IPR007315">
    <property type="entry name" value="PIG-V/Gpi18"/>
</dbReference>
<accession>A0ABN3DN54</accession>
<evidence type="ECO:0000256" key="5">
    <source>
        <dbReference type="ARBA" id="ARBA00022679"/>
    </source>
</evidence>
<dbReference type="Proteomes" id="UP001500929">
    <property type="component" value="Unassembled WGS sequence"/>
</dbReference>
<keyword evidence="8 10" id="KW-1133">Transmembrane helix</keyword>
<dbReference type="PANTHER" id="PTHR12468">
    <property type="entry name" value="GPI MANNOSYLTRANSFERASE 2"/>
    <property type="match status" value="1"/>
</dbReference>
<keyword evidence="12" id="KW-1185">Reference proteome</keyword>
<evidence type="ECO:0000256" key="4">
    <source>
        <dbReference type="ARBA" id="ARBA00022676"/>
    </source>
</evidence>
<keyword evidence="3" id="KW-0337">GPI-anchor biosynthesis</keyword>
<keyword evidence="9 10" id="KW-0472">Membrane</keyword>
<keyword evidence="6 10" id="KW-0812">Transmembrane</keyword>